<reference evidence="2" key="2">
    <citation type="journal article" date="2021" name="Microbiome">
        <title>Successional dynamics and alternative stable states in a saline activated sludge microbial community over 9 years.</title>
        <authorList>
            <person name="Wang Y."/>
            <person name="Ye J."/>
            <person name="Ju F."/>
            <person name="Liu L."/>
            <person name="Boyd J.A."/>
            <person name="Deng Y."/>
            <person name="Parks D.H."/>
            <person name="Jiang X."/>
            <person name="Yin X."/>
            <person name="Woodcroft B.J."/>
            <person name="Tyson G.W."/>
            <person name="Hugenholtz P."/>
            <person name="Polz M.F."/>
            <person name="Zhang T."/>
        </authorList>
    </citation>
    <scope>NUCLEOTIDE SEQUENCE</scope>
    <source>
        <strain evidence="2">HKST-UBA02</strain>
    </source>
</reference>
<evidence type="ECO:0008006" key="4">
    <source>
        <dbReference type="Google" id="ProtNLM"/>
    </source>
</evidence>
<dbReference type="Gene3D" id="3.90.1200.10">
    <property type="match status" value="1"/>
</dbReference>
<dbReference type="Proteomes" id="UP000739538">
    <property type="component" value="Unassembled WGS sequence"/>
</dbReference>
<dbReference type="Pfam" id="PF04655">
    <property type="entry name" value="APH_6_hur"/>
    <property type="match status" value="2"/>
</dbReference>
<organism evidence="2 3">
    <name type="scientific">Eiseniibacteriota bacterium</name>
    <dbReference type="NCBI Taxonomy" id="2212470"/>
    <lineage>
        <taxon>Bacteria</taxon>
        <taxon>Candidatus Eiseniibacteriota</taxon>
    </lineage>
</organism>
<sequence>MEIDPSADFAANCRNVPRGEEWLAEVPALIDRAMERWSLRVDGQDRLAQGTASVVLAVRRADDSPAVLKLGLPHMEAADEIQGLRFWNGTPTVHLLEADDDSGAMLLERCQPGTTLSSLPEEDQDEVIASLLLELWESGPETELQRTPRGVEPCGSPPGKQRQPDRRTFRPLSEMLAHWSEDVLRDAARRWDPRLVDDALTLFEELPRSAPRTVLLATDLHAGNVLRAGRRPWLVIDPKPFWGDPAYDVTQHLLNCGARMSADPSGTVSRMSRLAKLDESRVRLWMFARAATTSSEEPNVWQNVARGLAP</sequence>
<dbReference type="GO" id="GO:0019748">
    <property type="term" value="P:secondary metabolic process"/>
    <property type="evidence" value="ECO:0007669"/>
    <property type="project" value="InterPro"/>
</dbReference>
<dbReference type="InterPro" id="IPR011009">
    <property type="entry name" value="Kinase-like_dom_sf"/>
</dbReference>
<reference evidence="2" key="1">
    <citation type="submission" date="2020-04" db="EMBL/GenBank/DDBJ databases">
        <authorList>
            <person name="Zhang T."/>
        </authorList>
    </citation>
    <scope>NUCLEOTIDE SEQUENCE</scope>
    <source>
        <strain evidence="2">HKST-UBA02</strain>
    </source>
</reference>
<dbReference type="GO" id="GO:0016773">
    <property type="term" value="F:phosphotransferase activity, alcohol group as acceptor"/>
    <property type="evidence" value="ECO:0007669"/>
    <property type="project" value="InterPro"/>
</dbReference>
<gene>
    <name evidence="2" type="ORF">KDA27_28510</name>
</gene>
<dbReference type="AlphaFoldDB" id="A0A956SIN8"/>
<dbReference type="SUPFAM" id="SSF56112">
    <property type="entry name" value="Protein kinase-like (PK-like)"/>
    <property type="match status" value="1"/>
</dbReference>
<evidence type="ECO:0000256" key="1">
    <source>
        <dbReference type="SAM" id="MobiDB-lite"/>
    </source>
</evidence>
<comment type="caution">
    <text evidence="2">The sequence shown here is derived from an EMBL/GenBank/DDBJ whole genome shotgun (WGS) entry which is preliminary data.</text>
</comment>
<accession>A0A956SIN8</accession>
<evidence type="ECO:0000313" key="2">
    <source>
        <dbReference type="EMBL" id="MCA9759773.1"/>
    </source>
</evidence>
<feature type="region of interest" description="Disordered" evidence="1">
    <location>
        <begin position="140"/>
        <end position="166"/>
    </location>
</feature>
<dbReference type="InterPro" id="IPR006748">
    <property type="entry name" value="NH2Glyco/OHUrea_AB-resist_kin"/>
</dbReference>
<evidence type="ECO:0000313" key="3">
    <source>
        <dbReference type="Proteomes" id="UP000739538"/>
    </source>
</evidence>
<dbReference type="EMBL" id="JAGQHS010000486">
    <property type="protein sequence ID" value="MCA9759773.1"/>
    <property type="molecule type" value="Genomic_DNA"/>
</dbReference>
<proteinExistence type="predicted"/>
<protein>
    <recommendedName>
        <fullName evidence="4">Kinase</fullName>
    </recommendedName>
</protein>
<name>A0A956SIN8_UNCEI</name>